<evidence type="ECO:0000313" key="3">
    <source>
        <dbReference type="Proteomes" id="UP000284006"/>
    </source>
</evidence>
<proteinExistence type="predicted"/>
<dbReference type="Gene3D" id="2.60.40.2280">
    <property type="entry name" value="Heavy-metal resistance protein CzcE"/>
    <property type="match status" value="1"/>
</dbReference>
<dbReference type="InterPro" id="IPR038674">
    <property type="entry name" value="CzcE_sf"/>
</dbReference>
<organism evidence="2 3">
    <name type="scientific">Massilia cavernae</name>
    <dbReference type="NCBI Taxonomy" id="2320864"/>
    <lineage>
        <taxon>Bacteria</taxon>
        <taxon>Pseudomonadati</taxon>
        <taxon>Pseudomonadota</taxon>
        <taxon>Betaproteobacteria</taxon>
        <taxon>Burkholderiales</taxon>
        <taxon>Oxalobacteraceae</taxon>
        <taxon>Telluria group</taxon>
        <taxon>Massilia</taxon>
    </lineage>
</organism>
<dbReference type="Proteomes" id="UP000284006">
    <property type="component" value="Unassembled WGS sequence"/>
</dbReference>
<dbReference type="EMBL" id="QYUP01000037">
    <property type="protein sequence ID" value="RJG24130.1"/>
    <property type="molecule type" value="Genomic_DNA"/>
</dbReference>
<protein>
    <recommendedName>
        <fullName evidence="4">CzcE family metal-binding protein</fullName>
    </recommendedName>
</protein>
<comment type="caution">
    <text evidence="2">The sequence shown here is derived from an EMBL/GenBank/DDBJ whole genome shotgun (WGS) entry which is preliminary data.</text>
</comment>
<feature type="chain" id="PRO_5019558270" description="CzcE family metal-binding protein" evidence="1">
    <location>
        <begin position="24"/>
        <end position="122"/>
    </location>
</feature>
<dbReference type="RefSeq" id="WP_119809536.1">
    <property type="nucleotide sequence ID" value="NZ_QYUP01000037.1"/>
</dbReference>
<dbReference type="Pfam" id="PF16986">
    <property type="entry name" value="CzcE"/>
    <property type="match status" value="1"/>
</dbReference>
<evidence type="ECO:0000256" key="1">
    <source>
        <dbReference type="SAM" id="SignalP"/>
    </source>
</evidence>
<dbReference type="PROSITE" id="PS51257">
    <property type="entry name" value="PROKAR_LIPOPROTEIN"/>
    <property type="match status" value="1"/>
</dbReference>
<dbReference type="AlphaFoldDB" id="A0A418Y6S3"/>
<sequence length="122" mass="12717">MKRQSMFPSILALALLASCASLSNVAPRTELLGDPAPTAAATQAIVITPETRWVNVTGGETVKFIVGDKEFAWNFTVAPSISSFALNRVAPAGIMTRNVVAYVAPDPHYLGGADSEAPGGTN</sequence>
<evidence type="ECO:0008006" key="4">
    <source>
        <dbReference type="Google" id="ProtNLM"/>
    </source>
</evidence>
<evidence type="ECO:0000313" key="2">
    <source>
        <dbReference type="EMBL" id="RJG24130.1"/>
    </source>
</evidence>
<dbReference type="OrthoDB" id="8781507at2"/>
<dbReference type="InterPro" id="IPR031560">
    <property type="entry name" value="CzcE"/>
</dbReference>
<keyword evidence="3" id="KW-1185">Reference proteome</keyword>
<reference evidence="2 3" key="1">
    <citation type="submission" date="2018-09" db="EMBL/GenBank/DDBJ databases">
        <authorList>
            <person name="Zhu H."/>
        </authorList>
    </citation>
    <scope>NUCLEOTIDE SEQUENCE [LARGE SCALE GENOMIC DNA]</scope>
    <source>
        <strain evidence="2 3">K1S02-61</strain>
    </source>
</reference>
<name>A0A418Y6S3_9BURK</name>
<accession>A0A418Y6S3</accession>
<feature type="signal peptide" evidence="1">
    <location>
        <begin position="1"/>
        <end position="23"/>
    </location>
</feature>
<gene>
    <name evidence="2" type="ORF">D3872_03725</name>
</gene>
<keyword evidence="1" id="KW-0732">Signal</keyword>